<evidence type="ECO:0000313" key="1">
    <source>
        <dbReference type="EMBL" id="KAK3044147.1"/>
    </source>
</evidence>
<sequence>HTKPRKVSHEYLTDKVIDCFVGVAQGIGQLLFLTRRQRNCNAGRTCSRGRPVANVDENGGTEIFVSASQITQEIFQWSLGCDRPVIDTRYAGWAGTEGDPMPSPKRSSAMGDDGGKAVSERIGTSVLGSLKLAQVYPGLIFYLHAQLTVSQSERVERESSELYDKNFWR</sequence>
<name>A0ACC3CSR9_9PEZI</name>
<dbReference type="EMBL" id="JAWDJW010012360">
    <property type="protein sequence ID" value="KAK3044147.1"/>
    <property type="molecule type" value="Genomic_DNA"/>
</dbReference>
<gene>
    <name evidence="1" type="ORF">LTS18_002051</name>
</gene>
<dbReference type="Proteomes" id="UP001186974">
    <property type="component" value="Unassembled WGS sequence"/>
</dbReference>
<feature type="non-terminal residue" evidence="1">
    <location>
        <position position="1"/>
    </location>
</feature>
<evidence type="ECO:0000313" key="2">
    <source>
        <dbReference type="Proteomes" id="UP001186974"/>
    </source>
</evidence>
<proteinExistence type="predicted"/>
<keyword evidence="2" id="KW-1185">Reference proteome</keyword>
<comment type="caution">
    <text evidence="1">The sequence shown here is derived from an EMBL/GenBank/DDBJ whole genome shotgun (WGS) entry which is preliminary data.</text>
</comment>
<accession>A0ACC3CSR9</accession>
<organism evidence="1 2">
    <name type="scientific">Coniosporium uncinatum</name>
    <dbReference type="NCBI Taxonomy" id="93489"/>
    <lineage>
        <taxon>Eukaryota</taxon>
        <taxon>Fungi</taxon>
        <taxon>Dikarya</taxon>
        <taxon>Ascomycota</taxon>
        <taxon>Pezizomycotina</taxon>
        <taxon>Dothideomycetes</taxon>
        <taxon>Dothideomycetes incertae sedis</taxon>
        <taxon>Coniosporium</taxon>
    </lineage>
</organism>
<protein>
    <submittedName>
        <fullName evidence="1">Uncharacterized protein</fullName>
    </submittedName>
</protein>
<reference evidence="1" key="1">
    <citation type="submission" date="2024-09" db="EMBL/GenBank/DDBJ databases">
        <title>Black Yeasts Isolated from many extreme environments.</title>
        <authorList>
            <person name="Coleine C."/>
            <person name="Stajich J.E."/>
            <person name="Selbmann L."/>
        </authorList>
    </citation>
    <scope>NUCLEOTIDE SEQUENCE</scope>
    <source>
        <strain evidence="1">CCFEE 5737</strain>
    </source>
</reference>